<dbReference type="InterPro" id="IPR036291">
    <property type="entry name" value="NAD(P)-bd_dom_sf"/>
</dbReference>
<evidence type="ECO:0000313" key="7">
    <source>
        <dbReference type="EMBL" id="TVY08146.1"/>
    </source>
</evidence>
<dbReference type="InterPro" id="IPR029753">
    <property type="entry name" value="D-isomer_DH_CS"/>
</dbReference>
<dbReference type="PROSITE" id="PS00671">
    <property type="entry name" value="D_2_HYDROXYACID_DH_3"/>
    <property type="match status" value="1"/>
</dbReference>
<dbReference type="SUPFAM" id="SSF52283">
    <property type="entry name" value="Formate/glycerate dehydrogenase catalytic domain-like"/>
    <property type="match status" value="1"/>
</dbReference>
<proteinExistence type="inferred from homology"/>
<comment type="similarity">
    <text evidence="1 4">Belongs to the D-isomer specific 2-hydroxyacid dehydrogenase family.</text>
</comment>
<evidence type="ECO:0000256" key="4">
    <source>
        <dbReference type="RuleBase" id="RU003719"/>
    </source>
</evidence>
<feature type="domain" description="D-isomer specific 2-hydroxyacid dehydrogenase catalytic" evidence="5">
    <location>
        <begin position="48"/>
        <end position="329"/>
    </location>
</feature>
<evidence type="ECO:0000256" key="2">
    <source>
        <dbReference type="ARBA" id="ARBA00023002"/>
    </source>
</evidence>
<dbReference type="PANTHER" id="PTHR42789:SF1">
    <property type="entry name" value="D-ISOMER SPECIFIC 2-HYDROXYACID DEHYDROGENASE FAMILY PROTEIN (AFU_ORTHOLOGUE AFUA_6G10090)"/>
    <property type="match status" value="1"/>
</dbReference>
<evidence type="ECO:0000259" key="6">
    <source>
        <dbReference type="Pfam" id="PF02826"/>
    </source>
</evidence>
<dbReference type="GO" id="GO:0016616">
    <property type="term" value="F:oxidoreductase activity, acting on the CH-OH group of donors, NAD or NADP as acceptor"/>
    <property type="evidence" value="ECO:0007669"/>
    <property type="project" value="InterPro"/>
</dbReference>
<dbReference type="Pfam" id="PF00389">
    <property type="entry name" value="2-Hacid_dh"/>
    <property type="match status" value="1"/>
</dbReference>
<dbReference type="GO" id="GO:0051287">
    <property type="term" value="F:NAD binding"/>
    <property type="evidence" value="ECO:0007669"/>
    <property type="project" value="InterPro"/>
</dbReference>
<dbReference type="InterPro" id="IPR006139">
    <property type="entry name" value="D-isomer_2_OHA_DH_cat_dom"/>
</dbReference>
<dbReference type="EMBL" id="VNJI01000027">
    <property type="protein sequence ID" value="TVY08146.1"/>
    <property type="molecule type" value="Genomic_DNA"/>
</dbReference>
<name>A0A559K7N8_9BACL</name>
<evidence type="ECO:0000256" key="3">
    <source>
        <dbReference type="ARBA" id="ARBA00023027"/>
    </source>
</evidence>
<dbReference type="Proteomes" id="UP000317036">
    <property type="component" value="Unassembled WGS sequence"/>
</dbReference>
<organism evidence="7 8">
    <name type="scientific">Paenibacillus cremeus</name>
    <dbReference type="NCBI Taxonomy" id="2163881"/>
    <lineage>
        <taxon>Bacteria</taxon>
        <taxon>Bacillati</taxon>
        <taxon>Bacillota</taxon>
        <taxon>Bacilli</taxon>
        <taxon>Bacillales</taxon>
        <taxon>Paenibacillaceae</taxon>
        <taxon>Paenibacillus</taxon>
    </lineage>
</organism>
<dbReference type="InterPro" id="IPR050857">
    <property type="entry name" value="D-2-hydroxyacid_DH"/>
</dbReference>
<keyword evidence="8" id="KW-1185">Reference proteome</keyword>
<sequence>MGEKGKDLAMKTLVTVWKQDLREVLFPEEVCRQLEAVSSVDWVPLGQPYEGQQLEREIHRYDAVITSWGSPKITSSVLAQAGRLRFIGHAAGTLTPYLDPSVFERELVIVNANSALARSTAEFAVTLMLTGSWRVCSYWDSLRDGRWNKNNSGTVPGLYGQSIGIVGLGEVSREVIRLLRGFNPHIRLYSPYCTREEAQELGVTLCSLEEVLRNSQVVSLHDTLTAATRGMLGREQLRLLPDGALLVNTARGPIIEEAALLDELASGRIYAALDVYDIEPLPADHPLPKLPNVMCFPHIGAYSEYWKSQQGAMIVEDLSRFVAGQPLLRQITAERFQRMTLN</sequence>
<dbReference type="InterPro" id="IPR006140">
    <property type="entry name" value="D-isomer_DH_NAD-bd"/>
</dbReference>
<keyword evidence="3" id="KW-0520">NAD</keyword>
<evidence type="ECO:0000313" key="8">
    <source>
        <dbReference type="Proteomes" id="UP000317036"/>
    </source>
</evidence>
<accession>A0A559K7N8</accession>
<reference evidence="7 8" key="1">
    <citation type="submission" date="2019-07" db="EMBL/GenBank/DDBJ databases">
        <authorList>
            <person name="Kim J."/>
        </authorList>
    </citation>
    <scope>NUCLEOTIDE SEQUENCE [LARGE SCALE GENOMIC DNA]</scope>
    <source>
        <strain evidence="7 8">JC52</strain>
    </source>
</reference>
<dbReference type="SUPFAM" id="SSF51735">
    <property type="entry name" value="NAD(P)-binding Rossmann-fold domains"/>
    <property type="match status" value="1"/>
</dbReference>
<feature type="domain" description="D-isomer specific 2-hydroxyacid dehydrogenase NAD-binding" evidence="6">
    <location>
        <begin position="126"/>
        <end position="300"/>
    </location>
</feature>
<dbReference type="CDD" id="cd12167">
    <property type="entry name" value="2-Hacid_dh_8"/>
    <property type="match status" value="1"/>
</dbReference>
<dbReference type="PANTHER" id="PTHR42789">
    <property type="entry name" value="D-ISOMER SPECIFIC 2-HYDROXYACID DEHYDROGENASE FAMILY PROTEIN (AFU_ORTHOLOGUE AFUA_6G10090)"/>
    <property type="match status" value="1"/>
</dbReference>
<protein>
    <submittedName>
        <fullName evidence="7">Hydroxyacid dehydrogenase</fullName>
    </submittedName>
</protein>
<dbReference type="AlphaFoldDB" id="A0A559K7N8"/>
<gene>
    <name evidence="7" type="ORF">FPZ49_20580</name>
</gene>
<evidence type="ECO:0000259" key="5">
    <source>
        <dbReference type="Pfam" id="PF00389"/>
    </source>
</evidence>
<keyword evidence="2 4" id="KW-0560">Oxidoreductase</keyword>
<evidence type="ECO:0000256" key="1">
    <source>
        <dbReference type="ARBA" id="ARBA00005854"/>
    </source>
</evidence>
<dbReference type="Gene3D" id="3.40.50.720">
    <property type="entry name" value="NAD(P)-binding Rossmann-like Domain"/>
    <property type="match status" value="2"/>
</dbReference>
<dbReference type="OrthoDB" id="9805416at2"/>
<comment type="caution">
    <text evidence="7">The sequence shown here is derived from an EMBL/GenBank/DDBJ whole genome shotgun (WGS) entry which is preliminary data.</text>
</comment>
<dbReference type="Pfam" id="PF02826">
    <property type="entry name" value="2-Hacid_dh_C"/>
    <property type="match status" value="1"/>
</dbReference>